<accession>K5WY29</accession>
<dbReference type="KEGG" id="pco:PHACADRAFT_208907"/>
<evidence type="ECO:0000256" key="2">
    <source>
        <dbReference type="ARBA" id="ARBA00016066"/>
    </source>
</evidence>
<keyword evidence="4" id="KW-0498">Mitosis</keyword>
<feature type="region of interest" description="Disordered" evidence="7">
    <location>
        <begin position="1"/>
        <end position="20"/>
    </location>
</feature>
<keyword evidence="6" id="KW-0131">Cell cycle</keyword>
<dbReference type="RefSeq" id="XP_007395712.1">
    <property type="nucleotide sequence ID" value="XM_007395650.1"/>
</dbReference>
<dbReference type="OrthoDB" id="2504561at2759"/>
<evidence type="ECO:0000256" key="1">
    <source>
        <dbReference type="ARBA" id="ARBA00007450"/>
    </source>
</evidence>
<keyword evidence="10" id="KW-1185">Reference proteome</keyword>
<dbReference type="InterPro" id="IPR037679">
    <property type="entry name" value="Apc5"/>
</dbReference>
<dbReference type="STRING" id="650164.K5WY29"/>
<protein>
    <recommendedName>
        <fullName evidence="2">Anaphase-promoting complex subunit 5</fullName>
    </recommendedName>
</protein>
<evidence type="ECO:0000256" key="5">
    <source>
        <dbReference type="ARBA" id="ARBA00022786"/>
    </source>
</evidence>
<dbReference type="Proteomes" id="UP000008370">
    <property type="component" value="Unassembled WGS sequence"/>
</dbReference>
<dbReference type="GO" id="GO:0070979">
    <property type="term" value="P:protein K11-linked ubiquitination"/>
    <property type="evidence" value="ECO:0007669"/>
    <property type="project" value="TreeGrafter"/>
</dbReference>
<dbReference type="InParanoid" id="K5WY29"/>
<organism evidence="9 10">
    <name type="scientific">Phanerochaete carnosa (strain HHB-10118-sp)</name>
    <name type="common">White-rot fungus</name>
    <name type="synonym">Peniophora carnosa</name>
    <dbReference type="NCBI Taxonomy" id="650164"/>
    <lineage>
        <taxon>Eukaryota</taxon>
        <taxon>Fungi</taxon>
        <taxon>Dikarya</taxon>
        <taxon>Basidiomycota</taxon>
        <taxon>Agaricomycotina</taxon>
        <taxon>Agaricomycetes</taxon>
        <taxon>Polyporales</taxon>
        <taxon>Phanerochaetaceae</taxon>
        <taxon>Phanerochaete</taxon>
    </lineage>
</organism>
<sequence length="679" mass="78178">MATLQNQRAQPHPNAVPPPIAHDLKPHHVNLLNIFVVLFCTNLELPSSFLLHAYRILISEVAECRQPANFQQIMANLREGAKGGDEGVVQVLTEIETWPKKVITPDTLVVFFQALQSLFVGREEDEGSRFARRSLFGYFTRRCYVTFTKLSFEAVSALWHEFHHWILGRLDETTYRVRKDLLNNSFHIMKTDSEKKEYAYAEDYALWELGLATGDEIIASEHLRKFFEQHFHDQNDSGLRQHALLNMARMHFLRHEYPACRKLLQEAITTARTCNDRLTLQHCTSLMNRLPSLERGKRPLINEIQADLHPWEVLYDVKKLLTVGFQQPLSASFERMTQASVLYDAWSDTQNQMITEAEQWGAHAVESVAWNMMGNNQLAEVEDCLVTALTEAGSPDNTILASNLNRAYRRARQGEYQEAIADLLEPRVWAGLTAVDIQQWANEIWHVLVLRATRRGQEHMYHEFLLPKRPPGTYHPREYWFGSGSQVLGSLIRDPLFEVIAAKQVKQVQNTVESLLNVVWHAEFQQRFGSYRTALVLLADVGLEYGMTKWCRRLIEDIMPQVINGDDLEQRAFACFTLARCIIVSEDSKPEALENSLRYLDIAEKDYATLEMFRAVQDTQFLLSVVYHNLDRAEERDSAATRHQETEQKRLEAEKQVAEPWVTEVLDIVSEVSVALAAR</sequence>
<evidence type="ECO:0000256" key="7">
    <source>
        <dbReference type="SAM" id="MobiDB-lite"/>
    </source>
</evidence>
<evidence type="ECO:0000256" key="4">
    <source>
        <dbReference type="ARBA" id="ARBA00022776"/>
    </source>
</evidence>
<dbReference type="Pfam" id="PF12862">
    <property type="entry name" value="ANAPC5"/>
    <property type="match status" value="1"/>
</dbReference>
<dbReference type="HOGENOM" id="CLU_025689_0_0_1"/>
<gene>
    <name evidence="9" type="ORF">PHACADRAFT_208907</name>
</gene>
<dbReference type="GeneID" id="18912797"/>
<dbReference type="AlphaFoldDB" id="K5WY29"/>
<evidence type="ECO:0000259" key="8">
    <source>
        <dbReference type="Pfam" id="PF12862"/>
    </source>
</evidence>
<reference evidence="9 10" key="1">
    <citation type="journal article" date="2012" name="BMC Genomics">
        <title>Comparative genomics of the white-rot fungi, Phanerochaete carnosa and P. chrysosporium, to elucidate the genetic basis of the distinct wood types they colonize.</title>
        <authorList>
            <person name="Suzuki H."/>
            <person name="MacDonald J."/>
            <person name="Syed K."/>
            <person name="Salamov A."/>
            <person name="Hori C."/>
            <person name="Aerts A."/>
            <person name="Henrissat B."/>
            <person name="Wiebenga A."/>
            <person name="vanKuyk P.A."/>
            <person name="Barry K."/>
            <person name="Lindquist E."/>
            <person name="LaButti K."/>
            <person name="Lapidus A."/>
            <person name="Lucas S."/>
            <person name="Coutinho P."/>
            <person name="Gong Y."/>
            <person name="Samejima M."/>
            <person name="Mahadevan R."/>
            <person name="Abou-Zaid M."/>
            <person name="de Vries R.P."/>
            <person name="Igarashi K."/>
            <person name="Yadav J.S."/>
            <person name="Grigoriev I.V."/>
            <person name="Master E.R."/>
        </authorList>
    </citation>
    <scope>NUCLEOTIDE SEQUENCE [LARGE SCALE GENOMIC DNA]</scope>
    <source>
        <strain evidence="9 10">HHB-10118-sp</strain>
    </source>
</reference>
<keyword evidence="5" id="KW-0833">Ubl conjugation pathway</keyword>
<dbReference type="GO" id="GO:0005680">
    <property type="term" value="C:anaphase-promoting complex"/>
    <property type="evidence" value="ECO:0007669"/>
    <property type="project" value="InterPro"/>
</dbReference>
<dbReference type="PANTHER" id="PTHR12830:SF9">
    <property type="entry name" value="ANAPHASE-PROMOTING COMPLEX SUBUNIT 5"/>
    <property type="match status" value="1"/>
</dbReference>
<evidence type="ECO:0000313" key="10">
    <source>
        <dbReference type="Proteomes" id="UP000008370"/>
    </source>
</evidence>
<name>K5WY29_PHACS</name>
<evidence type="ECO:0000313" key="9">
    <source>
        <dbReference type="EMBL" id="EKM55387.1"/>
    </source>
</evidence>
<dbReference type="GO" id="GO:0031145">
    <property type="term" value="P:anaphase-promoting complex-dependent catabolic process"/>
    <property type="evidence" value="ECO:0007669"/>
    <property type="project" value="TreeGrafter"/>
</dbReference>
<dbReference type="EMBL" id="JH930472">
    <property type="protein sequence ID" value="EKM55387.1"/>
    <property type="molecule type" value="Genomic_DNA"/>
</dbReference>
<dbReference type="GO" id="GO:0051301">
    <property type="term" value="P:cell division"/>
    <property type="evidence" value="ECO:0007669"/>
    <property type="project" value="UniProtKB-KW"/>
</dbReference>
<comment type="similarity">
    <text evidence="1">Belongs to the APC5 family.</text>
</comment>
<dbReference type="PANTHER" id="PTHR12830">
    <property type="entry name" value="ANAPHASE-PROMOTING COMPLEX SUBUNIT 5"/>
    <property type="match status" value="1"/>
</dbReference>
<dbReference type="GO" id="GO:0045842">
    <property type="term" value="P:positive regulation of mitotic metaphase/anaphase transition"/>
    <property type="evidence" value="ECO:0007669"/>
    <property type="project" value="TreeGrafter"/>
</dbReference>
<keyword evidence="3" id="KW-0132">Cell division</keyword>
<evidence type="ECO:0000256" key="3">
    <source>
        <dbReference type="ARBA" id="ARBA00022618"/>
    </source>
</evidence>
<feature type="domain" description="Anaphase-promoting complex subunit 5" evidence="8">
    <location>
        <begin position="219"/>
        <end position="290"/>
    </location>
</feature>
<evidence type="ECO:0000256" key="6">
    <source>
        <dbReference type="ARBA" id="ARBA00023306"/>
    </source>
</evidence>
<dbReference type="InterPro" id="IPR026000">
    <property type="entry name" value="Apc5_dom"/>
</dbReference>
<proteinExistence type="inferred from homology"/>